<dbReference type="Gene3D" id="1.10.110.10">
    <property type="entry name" value="Plant lipid-transfer and hydrophobic proteins"/>
    <property type="match status" value="1"/>
</dbReference>
<gene>
    <name evidence="3" type="ORF">Scaly_1752800</name>
</gene>
<dbReference type="CDD" id="cd00010">
    <property type="entry name" value="AAI_LTSS"/>
    <property type="match status" value="1"/>
</dbReference>
<feature type="compositionally biased region" description="Polar residues" evidence="1">
    <location>
        <begin position="34"/>
        <end position="44"/>
    </location>
</feature>
<dbReference type="InterPro" id="IPR016140">
    <property type="entry name" value="Bifunc_inhib/LTP/seed_store"/>
</dbReference>
<accession>A0AAW2NVJ3</accession>
<dbReference type="InterPro" id="IPR039265">
    <property type="entry name" value="DIR1-like"/>
</dbReference>
<dbReference type="GO" id="GO:0009627">
    <property type="term" value="P:systemic acquired resistance"/>
    <property type="evidence" value="ECO:0007669"/>
    <property type="project" value="InterPro"/>
</dbReference>
<dbReference type="SUPFAM" id="SSF47699">
    <property type="entry name" value="Bifunctional inhibitor/lipid-transfer protein/seed storage 2S albumin"/>
    <property type="match status" value="1"/>
</dbReference>
<reference evidence="3" key="2">
    <citation type="journal article" date="2024" name="Plant">
        <title>Genomic evolution and insights into agronomic trait innovations of Sesamum species.</title>
        <authorList>
            <person name="Miao H."/>
            <person name="Wang L."/>
            <person name="Qu L."/>
            <person name="Liu H."/>
            <person name="Sun Y."/>
            <person name="Le M."/>
            <person name="Wang Q."/>
            <person name="Wei S."/>
            <person name="Zheng Y."/>
            <person name="Lin W."/>
            <person name="Duan Y."/>
            <person name="Cao H."/>
            <person name="Xiong S."/>
            <person name="Wang X."/>
            <person name="Wei L."/>
            <person name="Li C."/>
            <person name="Ma Q."/>
            <person name="Ju M."/>
            <person name="Zhao R."/>
            <person name="Li G."/>
            <person name="Mu C."/>
            <person name="Tian Q."/>
            <person name="Mei H."/>
            <person name="Zhang T."/>
            <person name="Gao T."/>
            <person name="Zhang H."/>
        </authorList>
    </citation>
    <scope>NUCLEOTIDE SEQUENCE</scope>
    <source>
        <strain evidence="3">KEN8</strain>
    </source>
</reference>
<dbReference type="GO" id="GO:0005504">
    <property type="term" value="F:fatty acid binding"/>
    <property type="evidence" value="ECO:0007669"/>
    <property type="project" value="InterPro"/>
</dbReference>
<proteinExistence type="predicted"/>
<reference evidence="3" key="1">
    <citation type="submission" date="2020-06" db="EMBL/GenBank/DDBJ databases">
        <authorList>
            <person name="Li T."/>
            <person name="Hu X."/>
            <person name="Zhang T."/>
            <person name="Song X."/>
            <person name="Zhang H."/>
            <person name="Dai N."/>
            <person name="Sheng W."/>
            <person name="Hou X."/>
            <person name="Wei L."/>
        </authorList>
    </citation>
    <scope>NUCLEOTIDE SEQUENCE</scope>
    <source>
        <strain evidence="3">KEN8</strain>
        <tissue evidence="3">Leaf</tissue>
    </source>
</reference>
<feature type="domain" description="Bifunctional inhibitor/plant lipid transfer protein/seed storage helical" evidence="2">
    <location>
        <begin position="137"/>
        <end position="209"/>
    </location>
</feature>
<evidence type="ECO:0000256" key="1">
    <source>
        <dbReference type="SAM" id="MobiDB-lite"/>
    </source>
</evidence>
<organism evidence="3">
    <name type="scientific">Sesamum calycinum</name>
    <dbReference type="NCBI Taxonomy" id="2727403"/>
    <lineage>
        <taxon>Eukaryota</taxon>
        <taxon>Viridiplantae</taxon>
        <taxon>Streptophyta</taxon>
        <taxon>Embryophyta</taxon>
        <taxon>Tracheophyta</taxon>
        <taxon>Spermatophyta</taxon>
        <taxon>Magnoliopsida</taxon>
        <taxon>eudicotyledons</taxon>
        <taxon>Gunneridae</taxon>
        <taxon>Pentapetalae</taxon>
        <taxon>asterids</taxon>
        <taxon>lamiids</taxon>
        <taxon>Lamiales</taxon>
        <taxon>Pedaliaceae</taxon>
        <taxon>Sesamum</taxon>
    </lineage>
</organism>
<dbReference type="PANTHER" id="PTHR33122">
    <property type="entry name" value="LIPID BINDING PROTEIN-RELATED"/>
    <property type="match status" value="1"/>
</dbReference>
<dbReference type="Pfam" id="PF00234">
    <property type="entry name" value="Tryp_alpha_amyl"/>
    <property type="match status" value="1"/>
</dbReference>
<evidence type="ECO:0000313" key="3">
    <source>
        <dbReference type="EMBL" id="KAL0347368.1"/>
    </source>
</evidence>
<dbReference type="AlphaFoldDB" id="A0AAW2NVJ3"/>
<name>A0AAW2NVJ3_9LAMI</name>
<sequence length="252" mass="27471">MCQKKSEWEAKVKNGNAKLKEKWGIPRIELGTSRTLSENHTTRPNARDNASKEPANEPVCDYLYINLLFRIFDFLGNYQLLSQTSVGILYTCWVVGSLMTDLSRSSKDKTIEEAVRVCVGSVKGKGVCGRLSPDQEAVQLAPCAVAARDGKAPVSKSCCLQVKRIGQNPRCLCAVLLSNAAKVAGVKPQVAISIPKRCGFAHRPVGYKCGRNLHPTLAGGIRNLKQNGVLRLNKRAIVAAGFVVEAYQLPFS</sequence>
<evidence type="ECO:0000259" key="2">
    <source>
        <dbReference type="Pfam" id="PF00234"/>
    </source>
</evidence>
<comment type="caution">
    <text evidence="3">The sequence shown here is derived from an EMBL/GenBank/DDBJ whole genome shotgun (WGS) entry which is preliminary data.</text>
</comment>
<protein>
    <recommendedName>
        <fullName evidence="2">Bifunctional inhibitor/plant lipid transfer protein/seed storage helical domain-containing protein</fullName>
    </recommendedName>
</protein>
<dbReference type="InterPro" id="IPR036312">
    <property type="entry name" value="Bifun_inhib/LTP/seed_sf"/>
</dbReference>
<feature type="region of interest" description="Disordered" evidence="1">
    <location>
        <begin position="34"/>
        <end position="53"/>
    </location>
</feature>
<dbReference type="PANTHER" id="PTHR33122:SF4">
    <property type="entry name" value="OS04G0415800 PROTEIN"/>
    <property type="match status" value="1"/>
</dbReference>
<dbReference type="EMBL" id="JACGWM010000010">
    <property type="protein sequence ID" value="KAL0347368.1"/>
    <property type="molecule type" value="Genomic_DNA"/>
</dbReference>